<dbReference type="PANTHER" id="PTHR43346">
    <property type="entry name" value="LIGAND BINDING DOMAIN PROTEIN, PUTATIVE (AFU_ORTHOLOGUE AFUA_6G14370)-RELATED"/>
    <property type="match status" value="1"/>
</dbReference>
<evidence type="ECO:0000313" key="2">
    <source>
        <dbReference type="EMBL" id="SVA04393.1"/>
    </source>
</evidence>
<dbReference type="InterPro" id="IPR011051">
    <property type="entry name" value="RmlC_Cupin_sf"/>
</dbReference>
<name>A0A381SSY2_9ZZZZ</name>
<gene>
    <name evidence="2" type="ORF">METZ01_LOCUS57247</name>
</gene>
<dbReference type="SUPFAM" id="SSF51182">
    <property type="entry name" value="RmlC-like cupins"/>
    <property type="match status" value="1"/>
</dbReference>
<protein>
    <recommendedName>
        <fullName evidence="1">Cupin type-2 domain-containing protein</fullName>
    </recommendedName>
</protein>
<dbReference type="EMBL" id="UINC01003220">
    <property type="protein sequence ID" value="SVA04393.1"/>
    <property type="molecule type" value="Genomic_DNA"/>
</dbReference>
<dbReference type="InterPro" id="IPR014710">
    <property type="entry name" value="RmlC-like_jellyroll"/>
</dbReference>
<evidence type="ECO:0000259" key="1">
    <source>
        <dbReference type="Pfam" id="PF07883"/>
    </source>
</evidence>
<accession>A0A381SSY2</accession>
<proteinExistence type="predicted"/>
<dbReference type="AlphaFoldDB" id="A0A381SSY2"/>
<dbReference type="InterPro" id="IPR013096">
    <property type="entry name" value="Cupin_2"/>
</dbReference>
<sequence>MVASRESRREDWDTLAFQTKAGPEYRRAQIRYVGSGGTGHHENDGLILEADHFTFSNMLLPPGAIGPEHDHHDVEEAFFVLEGELEVTIHDGEQKASRVMGYRDLIKVPPNTPRSLRNIGDTDALFIVMLGAKKPQLPTYPPTSPMAGITRD</sequence>
<dbReference type="Gene3D" id="2.60.120.10">
    <property type="entry name" value="Jelly Rolls"/>
    <property type="match status" value="1"/>
</dbReference>
<dbReference type="Pfam" id="PF07883">
    <property type="entry name" value="Cupin_2"/>
    <property type="match status" value="1"/>
</dbReference>
<reference evidence="2" key="1">
    <citation type="submission" date="2018-05" db="EMBL/GenBank/DDBJ databases">
        <authorList>
            <person name="Lanie J.A."/>
            <person name="Ng W.-L."/>
            <person name="Kazmierczak K.M."/>
            <person name="Andrzejewski T.M."/>
            <person name="Davidsen T.M."/>
            <person name="Wayne K.J."/>
            <person name="Tettelin H."/>
            <person name="Glass J.I."/>
            <person name="Rusch D."/>
            <person name="Podicherti R."/>
            <person name="Tsui H.-C.T."/>
            <person name="Winkler M.E."/>
        </authorList>
    </citation>
    <scope>NUCLEOTIDE SEQUENCE</scope>
</reference>
<dbReference type="PANTHER" id="PTHR43346:SF1">
    <property type="entry name" value="QUERCETIN 2,3-DIOXYGENASE-RELATED"/>
    <property type="match status" value="1"/>
</dbReference>
<organism evidence="2">
    <name type="scientific">marine metagenome</name>
    <dbReference type="NCBI Taxonomy" id="408172"/>
    <lineage>
        <taxon>unclassified sequences</taxon>
        <taxon>metagenomes</taxon>
        <taxon>ecological metagenomes</taxon>
    </lineage>
</organism>
<feature type="domain" description="Cupin type-2" evidence="1">
    <location>
        <begin position="58"/>
        <end position="128"/>
    </location>
</feature>
<dbReference type="InterPro" id="IPR052538">
    <property type="entry name" value="Flavonoid_dioxygenase-like"/>
</dbReference>